<comment type="caution">
    <text evidence="1">The sequence shown here is derived from an EMBL/GenBank/DDBJ whole genome shotgun (WGS) entry which is preliminary data.</text>
</comment>
<dbReference type="GO" id="GO:0005930">
    <property type="term" value="C:axoneme"/>
    <property type="evidence" value="ECO:0007669"/>
    <property type="project" value="TreeGrafter"/>
</dbReference>
<reference evidence="1" key="1">
    <citation type="submission" date="2018-11" db="EMBL/GenBank/DDBJ databases">
        <authorList>
            <consortium name="Pathogen Informatics"/>
        </authorList>
    </citation>
    <scope>NUCLEOTIDE SEQUENCE</scope>
</reference>
<dbReference type="GO" id="GO:1904158">
    <property type="term" value="P:axonemal central apparatus assembly"/>
    <property type="evidence" value="ECO:0007669"/>
    <property type="project" value="TreeGrafter"/>
</dbReference>
<dbReference type="InterPro" id="IPR033305">
    <property type="entry name" value="Hydin-like"/>
</dbReference>
<gene>
    <name evidence="1" type="ORF">PXEA_LOCUS32523</name>
</gene>
<dbReference type="OrthoDB" id="442692at2759"/>
<name>A0A3S5AVY6_9PLAT</name>
<keyword evidence="2" id="KW-1185">Reference proteome</keyword>
<organism evidence="1 2">
    <name type="scientific">Protopolystoma xenopodis</name>
    <dbReference type="NCBI Taxonomy" id="117903"/>
    <lineage>
        <taxon>Eukaryota</taxon>
        <taxon>Metazoa</taxon>
        <taxon>Spiralia</taxon>
        <taxon>Lophotrochozoa</taxon>
        <taxon>Platyhelminthes</taxon>
        <taxon>Monogenea</taxon>
        <taxon>Polyopisthocotylea</taxon>
        <taxon>Polystomatidea</taxon>
        <taxon>Polystomatidae</taxon>
        <taxon>Protopolystoma</taxon>
    </lineage>
</organism>
<accession>A0A3S5AVY6</accession>
<dbReference type="PANTHER" id="PTHR23053">
    <property type="entry name" value="DLEC1 DELETED IN LUNG AND ESOPHAGEAL CANCER 1"/>
    <property type="match status" value="1"/>
</dbReference>
<evidence type="ECO:0000313" key="1">
    <source>
        <dbReference type="EMBL" id="VEL39083.1"/>
    </source>
</evidence>
<dbReference type="Proteomes" id="UP000784294">
    <property type="component" value="Unassembled WGS sequence"/>
</dbReference>
<sequence>MDNDNLNYLQYYLIPFSFKIRVDMVLRKLGLVESSWRFTVIALGLDPALTVPFLIVGQAREPQVLFETSHLNIKGVLVGHTIRKTVNLMNLESGDANKRLPITDETKPQGLSAKQDDSLKFSFVEASCFSAGQLDRVHVEPIEGRVDPGSK</sequence>
<dbReference type="GO" id="GO:0003341">
    <property type="term" value="P:cilium movement"/>
    <property type="evidence" value="ECO:0007669"/>
    <property type="project" value="TreeGrafter"/>
</dbReference>
<dbReference type="EMBL" id="CAAALY010260029">
    <property type="protein sequence ID" value="VEL39083.1"/>
    <property type="molecule type" value="Genomic_DNA"/>
</dbReference>
<proteinExistence type="predicted"/>
<protein>
    <submittedName>
        <fullName evidence="1">Uncharacterized protein</fullName>
    </submittedName>
</protein>
<dbReference type="AlphaFoldDB" id="A0A3S5AVY6"/>
<dbReference type="PANTHER" id="PTHR23053:SF0">
    <property type="entry name" value="HYDROCEPHALUS-INDUCING PROTEIN HOMOLOG"/>
    <property type="match status" value="1"/>
</dbReference>
<evidence type="ECO:0000313" key="2">
    <source>
        <dbReference type="Proteomes" id="UP000784294"/>
    </source>
</evidence>